<dbReference type="Gene3D" id="3.40.50.1820">
    <property type="entry name" value="alpha/beta hydrolase"/>
    <property type="match status" value="1"/>
</dbReference>
<sequence length="447" mass="46305">MSVVERCRTARTPLSRWVIAALSLVSLIAASPAVADPAPAPTLPDVVDGVVPPPAIGPDPEALRAAVMPAAAGDAFFDEWPAGLDGMAAGQIIETRDVTRTAAPLLVVPVRRAVQVKFRTADAHDAPSFGTATLVVPAAAWSGGGPRPVVVNNVAIDGLGRACTPGHTMAAGLSPQTGPTEFVPPVTHLALSRGYAVLLPDHEGPRMAYAEPYVAGHAVLDAIRAARAAEPDELGDSRFALFGYSGGAIATVAAAKLLGAYAPELTPVVAGAAAGGVPADFEMLTHTMNGNFASSFFLAAVFGIARERPEILARMNHLAQWIATSPLKDSCIAVIAVPGAASLPIDIAANITDPLHSPLAREILDATRMPDRRSATPLAIVNGEQEFWIPAAGARALFDEQCRLGATAQYTSVLGEHIVGMATSFVPAMTWLDDRLHGLPAPDGCPR</sequence>
<accession>A0A7W9P866</accession>
<dbReference type="PANTHER" id="PTHR34853:SF1">
    <property type="entry name" value="LIPASE 5"/>
    <property type="match status" value="1"/>
</dbReference>
<evidence type="ECO:0000313" key="3">
    <source>
        <dbReference type="Proteomes" id="UP000540412"/>
    </source>
</evidence>
<dbReference type="GO" id="GO:0016042">
    <property type="term" value="P:lipid catabolic process"/>
    <property type="evidence" value="ECO:0007669"/>
    <property type="project" value="InterPro"/>
</dbReference>
<evidence type="ECO:0000313" key="2">
    <source>
        <dbReference type="EMBL" id="MBB5911172.1"/>
    </source>
</evidence>
<feature type="signal peptide" evidence="1">
    <location>
        <begin position="1"/>
        <end position="35"/>
    </location>
</feature>
<comment type="caution">
    <text evidence="2">The sequence shown here is derived from an EMBL/GenBank/DDBJ whole genome shotgun (WGS) entry which is preliminary data.</text>
</comment>
<dbReference type="Pfam" id="PF03583">
    <property type="entry name" value="LIP"/>
    <property type="match status" value="1"/>
</dbReference>
<protein>
    <recommendedName>
        <fullName evidence="4">Secretory lipase</fullName>
    </recommendedName>
</protein>
<dbReference type="Gene3D" id="1.10.260.130">
    <property type="match status" value="1"/>
</dbReference>
<keyword evidence="1" id="KW-0732">Signal</keyword>
<gene>
    <name evidence="2" type="ORF">BJY24_000039</name>
</gene>
<organism evidence="2 3">
    <name type="scientific">Nocardia transvalensis</name>
    <dbReference type="NCBI Taxonomy" id="37333"/>
    <lineage>
        <taxon>Bacteria</taxon>
        <taxon>Bacillati</taxon>
        <taxon>Actinomycetota</taxon>
        <taxon>Actinomycetes</taxon>
        <taxon>Mycobacteriales</taxon>
        <taxon>Nocardiaceae</taxon>
        <taxon>Nocardia</taxon>
    </lineage>
</organism>
<keyword evidence="3" id="KW-1185">Reference proteome</keyword>
<dbReference type="InterPro" id="IPR005152">
    <property type="entry name" value="Lipase_secreted"/>
</dbReference>
<reference evidence="2 3" key="1">
    <citation type="submission" date="2020-08" db="EMBL/GenBank/DDBJ databases">
        <title>Sequencing the genomes of 1000 actinobacteria strains.</title>
        <authorList>
            <person name="Klenk H.-P."/>
        </authorList>
    </citation>
    <scope>NUCLEOTIDE SEQUENCE [LARGE SCALE GENOMIC DNA]</scope>
    <source>
        <strain evidence="2 3">DSM 43582</strain>
    </source>
</reference>
<dbReference type="Proteomes" id="UP000540412">
    <property type="component" value="Unassembled WGS sequence"/>
</dbReference>
<dbReference type="RefSeq" id="WP_051162007.1">
    <property type="nucleotide sequence ID" value="NZ_JACHIT010000001.1"/>
</dbReference>
<proteinExistence type="predicted"/>
<dbReference type="PANTHER" id="PTHR34853">
    <property type="match status" value="1"/>
</dbReference>
<dbReference type="AlphaFoldDB" id="A0A7W9P866"/>
<dbReference type="GO" id="GO:0004806">
    <property type="term" value="F:triacylglycerol lipase activity"/>
    <property type="evidence" value="ECO:0007669"/>
    <property type="project" value="InterPro"/>
</dbReference>
<evidence type="ECO:0008006" key="4">
    <source>
        <dbReference type="Google" id="ProtNLM"/>
    </source>
</evidence>
<evidence type="ECO:0000256" key="1">
    <source>
        <dbReference type="SAM" id="SignalP"/>
    </source>
</evidence>
<name>A0A7W9P866_9NOCA</name>
<feature type="chain" id="PRO_5031573312" description="Secretory lipase" evidence="1">
    <location>
        <begin position="36"/>
        <end position="447"/>
    </location>
</feature>
<dbReference type="PIRSF" id="PIRSF029171">
    <property type="entry name" value="Esterase_LipA"/>
    <property type="match status" value="1"/>
</dbReference>
<dbReference type="EMBL" id="JACHIT010000001">
    <property type="protein sequence ID" value="MBB5911172.1"/>
    <property type="molecule type" value="Genomic_DNA"/>
</dbReference>
<dbReference type="InterPro" id="IPR029058">
    <property type="entry name" value="AB_hydrolase_fold"/>
</dbReference>
<dbReference type="SUPFAM" id="SSF53474">
    <property type="entry name" value="alpha/beta-Hydrolases"/>
    <property type="match status" value="1"/>
</dbReference>